<name>A0A9N9MGG6_9CUCU</name>
<keyword evidence="1" id="KW-0479">Metal-binding</keyword>
<dbReference type="Proteomes" id="UP001152799">
    <property type="component" value="Chromosome 2"/>
</dbReference>
<dbReference type="EMBL" id="OU892278">
    <property type="protein sequence ID" value="CAG9764317.1"/>
    <property type="molecule type" value="Genomic_DNA"/>
</dbReference>
<sequence length="83" mass="9697">MIIDGFEFVVHRNNESRSSWMCIGHNKYKCKVRLLTTGRVLKMKNIAHNHGRTFTGDYRNLKGQMVQVVVCDVNNKLDKKLFN</sequence>
<dbReference type="Gene3D" id="2.20.25.240">
    <property type="match status" value="1"/>
</dbReference>
<evidence type="ECO:0000256" key="3">
    <source>
        <dbReference type="ARBA" id="ARBA00022833"/>
    </source>
</evidence>
<keyword evidence="3" id="KW-0862">Zinc</keyword>
<evidence type="ECO:0000256" key="2">
    <source>
        <dbReference type="ARBA" id="ARBA00022771"/>
    </source>
</evidence>
<evidence type="ECO:0000259" key="4">
    <source>
        <dbReference type="Pfam" id="PF04500"/>
    </source>
</evidence>
<evidence type="ECO:0000313" key="5">
    <source>
        <dbReference type="EMBL" id="CAG9764317.1"/>
    </source>
</evidence>
<reference evidence="5" key="1">
    <citation type="submission" date="2022-01" db="EMBL/GenBank/DDBJ databases">
        <authorList>
            <person name="King R."/>
        </authorList>
    </citation>
    <scope>NUCLEOTIDE SEQUENCE</scope>
</reference>
<dbReference type="InterPro" id="IPR007588">
    <property type="entry name" value="Znf_FLYWCH"/>
</dbReference>
<dbReference type="GO" id="GO:0008270">
    <property type="term" value="F:zinc ion binding"/>
    <property type="evidence" value="ECO:0007669"/>
    <property type="project" value="UniProtKB-KW"/>
</dbReference>
<keyword evidence="2" id="KW-0863">Zinc-finger</keyword>
<proteinExistence type="predicted"/>
<evidence type="ECO:0000256" key="1">
    <source>
        <dbReference type="ARBA" id="ARBA00022723"/>
    </source>
</evidence>
<protein>
    <recommendedName>
        <fullName evidence="4">FLYWCH-type domain-containing protein</fullName>
    </recommendedName>
</protein>
<gene>
    <name evidence="5" type="ORF">CEUTPL_LOCUS4957</name>
</gene>
<accession>A0A9N9MGG6</accession>
<dbReference type="OrthoDB" id="6679857at2759"/>
<dbReference type="Pfam" id="PF04500">
    <property type="entry name" value="FLYWCH"/>
    <property type="match status" value="1"/>
</dbReference>
<organism evidence="5 6">
    <name type="scientific">Ceutorhynchus assimilis</name>
    <name type="common">cabbage seed weevil</name>
    <dbReference type="NCBI Taxonomy" id="467358"/>
    <lineage>
        <taxon>Eukaryota</taxon>
        <taxon>Metazoa</taxon>
        <taxon>Ecdysozoa</taxon>
        <taxon>Arthropoda</taxon>
        <taxon>Hexapoda</taxon>
        <taxon>Insecta</taxon>
        <taxon>Pterygota</taxon>
        <taxon>Neoptera</taxon>
        <taxon>Endopterygota</taxon>
        <taxon>Coleoptera</taxon>
        <taxon>Polyphaga</taxon>
        <taxon>Cucujiformia</taxon>
        <taxon>Curculionidae</taxon>
        <taxon>Ceutorhynchinae</taxon>
        <taxon>Ceutorhynchus</taxon>
    </lineage>
</organism>
<feature type="domain" description="FLYWCH-type" evidence="4">
    <location>
        <begin position="2"/>
        <end position="50"/>
    </location>
</feature>
<keyword evidence="6" id="KW-1185">Reference proteome</keyword>
<evidence type="ECO:0000313" key="6">
    <source>
        <dbReference type="Proteomes" id="UP001152799"/>
    </source>
</evidence>
<dbReference type="AlphaFoldDB" id="A0A9N9MGG6"/>